<dbReference type="InterPro" id="IPR043904">
    <property type="entry name" value="PhoD_2-like"/>
</dbReference>
<dbReference type="InterPro" id="IPR018946">
    <property type="entry name" value="PhoD-like_MPP"/>
</dbReference>
<accession>A0A1E3BJ66</accession>
<dbReference type="EMBL" id="JXNT01000003">
    <property type="protein sequence ID" value="ODM20948.1"/>
    <property type="molecule type" value="Genomic_DNA"/>
</dbReference>
<evidence type="ECO:0000256" key="1">
    <source>
        <dbReference type="SAM" id="MobiDB-lite"/>
    </source>
</evidence>
<evidence type="ECO:0000259" key="2">
    <source>
        <dbReference type="Pfam" id="PF19050"/>
    </source>
</evidence>
<comment type="caution">
    <text evidence="3">The sequence shown here is derived from an EMBL/GenBank/DDBJ whole genome shotgun (WGS) entry which is preliminary data.</text>
</comment>
<feature type="compositionally biased region" description="Low complexity" evidence="1">
    <location>
        <begin position="238"/>
        <end position="260"/>
    </location>
</feature>
<dbReference type="AlphaFoldDB" id="A0A1E3BJ66"/>
<dbReference type="Proteomes" id="UP000094569">
    <property type="component" value="Unassembled WGS sequence"/>
</dbReference>
<name>A0A1E3BJ66_ASPCR</name>
<dbReference type="Gene3D" id="3.60.21.70">
    <property type="entry name" value="PhoD-like phosphatase"/>
    <property type="match status" value="1"/>
</dbReference>
<feature type="region of interest" description="Disordered" evidence="1">
    <location>
        <begin position="232"/>
        <end position="260"/>
    </location>
</feature>
<sequence length="732" mass="81883">MDVHVNKAIPGQPDGDANDSVQDSTANAFNPALYLTCGPLLRFTGLVNNTWRGSILIVTDDEQSTYTPVPSVTLSKTTTPVTDLKKLSRTGRTLALKPATEVQKGVDYSTFHGEGGLFRPESQAQSQAQSQDPPPNLIELDGEEEQGDLFKVDAVQIHTERGVTFWRFDLSIPQDTGAMQICYRLNRSPCRQHFWIPAVTENMHIMFQSCNGFSLGVDTSLYSGPDPLWRDVLRKHTSPPSNENPNTTSTSNKNKGNPSPFHLMLGGGDQLYTDESRLSSPHFSHWVETASLAKLRSQFTNTMRDELESFFLHRYSWWFSQGLFSVAAAHIPSINIWDDHDIIDGYGSYPHRTMESDVFKGLGGAAWRYYMLFQHHVAPGAAARGMGSGSGSGGGDTAETGGNDGSWIVGGATGPYIAQVSRSVFVRLGPGMVFLGLDCRTERTRSRIVYRETYDIVFERLRREITSDTKHLLILLGVPIIYPRLSILETFFSSRLMAPLKALGRAGLLSPALFNKFDGGVEILDDLDDHWTTRHHRAERQFLIESLQKLASERNVRVTFLSGDVHLGAVGEFFTPSSSERKRRVRFWKRRDEPCPRKERDGRYMACVISSAIANRPPAERVADILNWVDRGRTHYVNKRTGEKIVGMFGVDVDGRRRRNRHLLPRRNYCEIWDREEVSVSVDGGEGVDGIGEKTGEGGGLDVRLHFEMETGDPAGWTRGYGLQIPELRLND</sequence>
<dbReference type="VEuPathDB" id="FungiDB:SI65_04001"/>
<dbReference type="CDD" id="cd07389">
    <property type="entry name" value="MPP_PhoD"/>
    <property type="match status" value="1"/>
</dbReference>
<dbReference type="PANTHER" id="PTHR46689:SF1">
    <property type="entry name" value="PHOD-LIKE PHOSPHATASE DOMAIN-CONTAINING PROTEIN"/>
    <property type="match status" value="1"/>
</dbReference>
<feature type="domain" description="PhoD-like phosphatase" evidence="2">
    <location>
        <begin position="202"/>
        <end position="378"/>
    </location>
</feature>
<dbReference type="Pfam" id="PF19050">
    <property type="entry name" value="PhoD_2"/>
    <property type="match status" value="4"/>
</dbReference>
<feature type="domain" description="PhoD-like phosphatase" evidence="2">
    <location>
        <begin position="596"/>
        <end position="681"/>
    </location>
</feature>
<evidence type="ECO:0000313" key="3">
    <source>
        <dbReference type="EMBL" id="ODM20948.1"/>
    </source>
</evidence>
<feature type="domain" description="PhoD-like phosphatase" evidence="2">
    <location>
        <begin position="501"/>
        <end position="580"/>
    </location>
</feature>
<keyword evidence="4" id="KW-1185">Reference proteome</keyword>
<feature type="region of interest" description="Disordered" evidence="1">
    <location>
        <begin position="1"/>
        <end position="23"/>
    </location>
</feature>
<dbReference type="PANTHER" id="PTHR46689">
    <property type="entry name" value="MEMBRANE PROTEIN, PUTATIVE-RELATED"/>
    <property type="match status" value="1"/>
</dbReference>
<protein>
    <recommendedName>
        <fullName evidence="2">PhoD-like phosphatase domain-containing protein</fullName>
    </recommendedName>
</protein>
<dbReference type="STRING" id="573508.A0A1E3BJ66"/>
<proteinExistence type="predicted"/>
<feature type="domain" description="PhoD-like phosphatase" evidence="2">
    <location>
        <begin position="427"/>
        <end position="492"/>
    </location>
</feature>
<reference evidence="3 4" key="1">
    <citation type="journal article" date="2016" name="BMC Genomics">
        <title>Comparative genomic and transcriptomic analyses of the Fuzhuan brick tea-fermentation fungus Aspergillus cristatus.</title>
        <authorList>
            <person name="Ge Y."/>
            <person name="Wang Y."/>
            <person name="Liu Y."/>
            <person name="Tan Y."/>
            <person name="Ren X."/>
            <person name="Zhang X."/>
            <person name="Hyde K.D."/>
            <person name="Liu Y."/>
            <person name="Liu Z."/>
        </authorList>
    </citation>
    <scope>NUCLEOTIDE SEQUENCE [LARGE SCALE GENOMIC DNA]</scope>
    <source>
        <strain evidence="3 4">GZAAS20.1005</strain>
    </source>
</reference>
<dbReference type="GO" id="GO:0016020">
    <property type="term" value="C:membrane"/>
    <property type="evidence" value="ECO:0007669"/>
    <property type="project" value="TreeGrafter"/>
</dbReference>
<dbReference type="OrthoDB" id="9999821at2759"/>
<evidence type="ECO:0000313" key="4">
    <source>
        <dbReference type="Proteomes" id="UP000094569"/>
    </source>
</evidence>
<gene>
    <name evidence="3" type="ORF">SI65_04001</name>
</gene>
<dbReference type="InterPro" id="IPR038607">
    <property type="entry name" value="PhoD-like_sf"/>
</dbReference>
<organism evidence="3 4">
    <name type="scientific">Aspergillus cristatus</name>
    <name type="common">Chinese Fuzhuan brick tea-fermentation fungus</name>
    <name type="synonym">Eurotium cristatum</name>
    <dbReference type="NCBI Taxonomy" id="573508"/>
    <lineage>
        <taxon>Eukaryota</taxon>
        <taxon>Fungi</taxon>
        <taxon>Dikarya</taxon>
        <taxon>Ascomycota</taxon>
        <taxon>Pezizomycotina</taxon>
        <taxon>Eurotiomycetes</taxon>
        <taxon>Eurotiomycetidae</taxon>
        <taxon>Eurotiales</taxon>
        <taxon>Aspergillaceae</taxon>
        <taxon>Aspergillus</taxon>
        <taxon>Aspergillus subgen. Aspergillus</taxon>
    </lineage>
</organism>